<organism evidence="24 25">
    <name type="scientific">Erpetoichthys calabaricus</name>
    <name type="common">Rope fish</name>
    <name type="synonym">Calamoichthys calabaricus</name>
    <dbReference type="NCBI Taxonomy" id="27687"/>
    <lineage>
        <taxon>Eukaryota</taxon>
        <taxon>Metazoa</taxon>
        <taxon>Chordata</taxon>
        <taxon>Craniata</taxon>
        <taxon>Vertebrata</taxon>
        <taxon>Euteleostomi</taxon>
        <taxon>Actinopterygii</taxon>
        <taxon>Polypteriformes</taxon>
        <taxon>Polypteridae</taxon>
        <taxon>Erpetoichthys</taxon>
    </lineage>
</organism>
<protein>
    <recommendedName>
        <fullName evidence="21">Hyaluronidase</fullName>
        <ecNumber evidence="21">3.2.1.35</ecNumber>
    </recommendedName>
</protein>
<evidence type="ECO:0000256" key="2">
    <source>
        <dbReference type="ARBA" id="ARBA00004609"/>
    </source>
</evidence>
<evidence type="ECO:0000256" key="16">
    <source>
        <dbReference type="ARBA" id="ARBA00093545"/>
    </source>
</evidence>
<evidence type="ECO:0000313" key="25">
    <source>
        <dbReference type="Proteomes" id="UP000694620"/>
    </source>
</evidence>
<feature type="chain" id="PRO_5034433939" description="Hyaluronidase" evidence="23">
    <location>
        <begin position="27"/>
        <end position="472"/>
    </location>
</feature>
<comment type="similarity">
    <text evidence="3 17 21">Belongs to the glycosyl hydrolase 56 family.</text>
</comment>
<dbReference type="PANTHER" id="PTHR11769">
    <property type="entry name" value="HYALURONIDASE"/>
    <property type="match status" value="1"/>
</dbReference>
<evidence type="ECO:0000256" key="5">
    <source>
        <dbReference type="ARBA" id="ARBA00022536"/>
    </source>
</evidence>
<evidence type="ECO:0000256" key="11">
    <source>
        <dbReference type="ARBA" id="ARBA00023170"/>
    </source>
</evidence>
<keyword evidence="22" id="KW-0812">Transmembrane</keyword>
<evidence type="ECO:0000256" key="17">
    <source>
        <dbReference type="PIRNR" id="PIRNR038193"/>
    </source>
</evidence>
<evidence type="ECO:0000256" key="6">
    <source>
        <dbReference type="ARBA" id="ARBA00022622"/>
    </source>
</evidence>
<feature type="disulfide bond" evidence="20">
    <location>
        <begin position="370"/>
        <end position="381"/>
    </location>
</feature>
<feature type="disulfide bond" evidence="20">
    <location>
        <begin position="53"/>
        <end position="345"/>
    </location>
</feature>
<reference evidence="24" key="1">
    <citation type="submission" date="2021-06" db="EMBL/GenBank/DDBJ databases">
        <authorList>
            <consortium name="Wellcome Sanger Institute Data Sharing"/>
        </authorList>
    </citation>
    <scope>NUCLEOTIDE SEQUENCE [LARGE SCALE GENOMIC DNA]</scope>
</reference>
<comment type="subunit">
    <text evidence="16">Interacts with MST1R.</text>
</comment>
<evidence type="ECO:0000256" key="15">
    <source>
        <dbReference type="ARBA" id="ARBA00093332"/>
    </source>
</evidence>
<dbReference type="GO" id="GO:0005886">
    <property type="term" value="C:plasma membrane"/>
    <property type="evidence" value="ECO:0007669"/>
    <property type="project" value="UniProtKB-SubCell"/>
</dbReference>
<keyword evidence="9 22" id="KW-0472">Membrane</keyword>
<keyword evidence="5" id="KW-0245">EGF-like domain</keyword>
<accession>A0A8C4TEV9</accession>
<reference evidence="24" key="2">
    <citation type="submission" date="2025-08" db="UniProtKB">
        <authorList>
            <consortium name="Ensembl"/>
        </authorList>
    </citation>
    <scope>IDENTIFICATION</scope>
</reference>
<dbReference type="GO" id="GO:0030214">
    <property type="term" value="P:hyaluronan catabolic process"/>
    <property type="evidence" value="ECO:0007669"/>
    <property type="project" value="TreeGrafter"/>
</dbReference>
<keyword evidence="12" id="KW-0325">Glycoprotein</keyword>
<dbReference type="GlyCosmos" id="A0A8C4TEV9">
    <property type="glycosylation" value="1 site, No reported glycans"/>
</dbReference>
<sequence>MICDAWCHLAAVIYLISTGLCAGARGDVLKATSLPLFPQKPFALIWNAPTEECRPRHKVDLNFDQFQVRATPNEGFVAQNLTIFYKDRLGLYPYITEKSENINGGLPQLASLQEHLAKMPEGVNKYIRDTKKKGLAVIDWEEWRPLWIRNWEAKDIYRYKSRLEVARQNPSWTKEQVNKAAQMEFEVSAKHFILETLKVAKNLRPEQLWGFYLFPDCYNHDYKNSLENYTGRCPDVEISRNDQLAWLWQESTALFPSIYMDPKLQSTEFGQQFVRNRVKEAMRVASIGDGLARPVFVYTRPTYINGMMLLSEMDLVSTIGESAALGAAGVIFWGEAMYSSSPENCRTLKNYLEDLLGRYLFNVSKAAELCSSARCSSNGRCVRLNTNQNVYLHLNPSSFKISRVTNNFVLTGSMSTTDTKAFSRDFVCQCYSGYKGGSCETDEAVGSRGTTPFLIPIVVHVFTMLALTLFYQ</sequence>
<keyword evidence="11" id="KW-0675">Receptor</keyword>
<dbReference type="SUPFAM" id="SSF51445">
    <property type="entry name" value="(Trans)glycosidases"/>
    <property type="match status" value="1"/>
</dbReference>
<dbReference type="PANTHER" id="PTHR11769:SF6">
    <property type="entry name" value="HYALURONIDASE-2"/>
    <property type="match status" value="1"/>
</dbReference>
<evidence type="ECO:0000256" key="1">
    <source>
        <dbReference type="ARBA" id="ARBA00000251"/>
    </source>
</evidence>
<dbReference type="PIRSF" id="PIRSF038193">
    <property type="entry name" value="Hyaluronidase"/>
    <property type="match status" value="1"/>
</dbReference>
<evidence type="ECO:0000256" key="21">
    <source>
        <dbReference type="RuleBase" id="RU610713"/>
    </source>
</evidence>
<keyword evidence="14 21" id="KW-0326">Glycosidase</keyword>
<dbReference type="InterPro" id="IPR017853">
    <property type="entry name" value="GH"/>
</dbReference>
<evidence type="ECO:0000256" key="20">
    <source>
        <dbReference type="PIRSR" id="PIRSR038193-3"/>
    </source>
</evidence>
<dbReference type="Gene3D" id="3.20.20.70">
    <property type="entry name" value="Aldolase class I"/>
    <property type="match status" value="1"/>
</dbReference>
<dbReference type="GO" id="GO:0098552">
    <property type="term" value="C:side of membrane"/>
    <property type="evidence" value="ECO:0007669"/>
    <property type="project" value="UniProtKB-KW"/>
</dbReference>
<feature type="active site" description="Proton donor" evidence="18">
    <location>
        <position position="141"/>
    </location>
</feature>
<evidence type="ECO:0000256" key="22">
    <source>
        <dbReference type="SAM" id="Phobius"/>
    </source>
</evidence>
<dbReference type="GO" id="GO:0005975">
    <property type="term" value="P:carbohydrate metabolic process"/>
    <property type="evidence" value="ECO:0007669"/>
    <property type="project" value="UniProtKB-UniRule"/>
</dbReference>
<evidence type="ECO:0000256" key="14">
    <source>
        <dbReference type="ARBA" id="ARBA00023295"/>
    </source>
</evidence>
<keyword evidence="22" id="KW-1133">Transmembrane helix</keyword>
<evidence type="ECO:0000256" key="12">
    <source>
        <dbReference type="ARBA" id="ARBA00023180"/>
    </source>
</evidence>
<dbReference type="GO" id="GO:0004415">
    <property type="term" value="F:hyalurononglucosaminidase activity"/>
    <property type="evidence" value="ECO:0007669"/>
    <property type="project" value="UniProtKB-UniRule"/>
</dbReference>
<evidence type="ECO:0000256" key="3">
    <source>
        <dbReference type="ARBA" id="ARBA00008871"/>
    </source>
</evidence>
<name>A0A8C4TEV9_ERPCA</name>
<keyword evidence="13" id="KW-0449">Lipoprotein</keyword>
<dbReference type="Ensembl" id="ENSECRT00000030244.1">
    <property type="protein sequence ID" value="ENSECRP00000029615.1"/>
    <property type="gene ID" value="ENSECRG00000020088.1"/>
</dbReference>
<comment type="subcellular location">
    <subcellularLocation>
        <location evidence="2">Cell membrane</location>
        <topology evidence="2">Lipid-anchor</topology>
        <topology evidence="2">GPI-anchor</topology>
    </subcellularLocation>
</comment>
<dbReference type="GeneTree" id="ENSGT01020000230364"/>
<feature type="transmembrane region" description="Helical" evidence="22">
    <location>
        <begin position="453"/>
        <end position="471"/>
    </location>
</feature>
<evidence type="ECO:0000256" key="4">
    <source>
        <dbReference type="ARBA" id="ARBA00022475"/>
    </source>
</evidence>
<keyword evidence="25" id="KW-1185">Reference proteome</keyword>
<dbReference type="PRINTS" id="PR00846">
    <property type="entry name" value="GLHYDRLASE56"/>
</dbReference>
<dbReference type="GO" id="GO:0031410">
    <property type="term" value="C:cytoplasmic vesicle"/>
    <property type="evidence" value="ECO:0007669"/>
    <property type="project" value="TreeGrafter"/>
</dbReference>
<evidence type="ECO:0000256" key="13">
    <source>
        <dbReference type="ARBA" id="ARBA00023288"/>
    </source>
</evidence>
<comment type="catalytic activity">
    <reaction evidence="1 21">
        <text>Random hydrolysis of (1-&gt;4)-linkages between N-acetyl-beta-D-glucosamine and D-glucuronate residues in hyaluronate.</text>
        <dbReference type="EC" id="3.2.1.35"/>
    </reaction>
</comment>
<evidence type="ECO:0000256" key="19">
    <source>
        <dbReference type="PIRSR" id="PIRSR038193-2"/>
    </source>
</evidence>
<evidence type="ECO:0000256" key="9">
    <source>
        <dbReference type="ARBA" id="ARBA00023136"/>
    </source>
</evidence>
<evidence type="ECO:0000256" key="10">
    <source>
        <dbReference type="ARBA" id="ARBA00023157"/>
    </source>
</evidence>
<dbReference type="Pfam" id="PF01630">
    <property type="entry name" value="Glyco_hydro_56"/>
    <property type="match status" value="1"/>
</dbReference>
<proteinExistence type="inferred from homology"/>
<keyword evidence="6" id="KW-0336">GPI-anchor</keyword>
<keyword evidence="7 23" id="KW-0732">Signal</keyword>
<feature type="glycosylation site" description="N-linked (GlcNAc...) asparagine" evidence="19">
    <location>
        <position position="362"/>
    </location>
</feature>
<dbReference type="GO" id="GO:0033906">
    <property type="term" value="F:hyaluronoglucuronidase activity"/>
    <property type="evidence" value="ECO:0007669"/>
    <property type="project" value="TreeGrafter"/>
</dbReference>
<dbReference type="OrthoDB" id="5796153at2759"/>
<keyword evidence="8 21" id="KW-0378">Hydrolase</keyword>
<dbReference type="FunFam" id="3.20.20.70:FF:000065">
    <property type="entry name" value="Hyaluronidase"/>
    <property type="match status" value="1"/>
</dbReference>
<evidence type="ECO:0000256" key="23">
    <source>
        <dbReference type="SAM" id="SignalP"/>
    </source>
</evidence>
<gene>
    <name evidence="24" type="primary">HYAL2</name>
</gene>
<feature type="disulfide bond" evidence="20">
    <location>
        <begin position="375"/>
        <end position="428"/>
    </location>
</feature>
<reference evidence="24" key="3">
    <citation type="submission" date="2025-09" db="UniProtKB">
        <authorList>
            <consortium name="Ensembl"/>
        </authorList>
    </citation>
    <scope>IDENTIFICATION</scope>
</reference>
<evidence type="ECO:0000256" key="18">
    <source>
        <dbReference type="PIRSR" id="PIRSR038193-1"/>
    </source>
</evidence>
<dbReference type="Proteomes" id="UP000694620">
    <property type="component" value="Chromosome 18"/>
</dbReference>
<feature type="disulfide bond" evidence="20">
    <location>
        <begin position="217"/>
        <end position="233"/>
    </location>
</feature>
<feature type="signal peptide" evidence="23">
    <location>
        <begin position="1"/>
        <end position="26"/>
    </location>
</feature>
<evidence type="ECO:0000256" key="7">
    <source>
        <dbReference type="ARBA" id="ARBA00022729"/>
    </source>
</evidence>
<evidence type="ECO:0000313" key="24">
    <source>
        <dbReference type="Ensembl" id="ENSECRP00000029615.1"/>
    </source>
</evidence>
<comment type="function">
    <text evidence="15">Catalyzes hyaluronan degradation into small fragments that are endocytosed and degraded in lysosomes by HYAL1 and exoglycosidases. Essential for the breakdown of extracellular matrix hyaluronan.</text>
</comment>
<dbReference type="InterPro" id="IPR018155">
    <property type="entry name" value="Hyaluronidase"/>
</dbReference>
<dbReference type="InterPro" id="IPR013785">
    <property type="entry name" value="Aldolase_TIM"/>
</dbReference>
<feature type="disulfide bond" evidence="20">
    <location>
        <begin position="430"/>
        <end position="439"/>
    </location>
</feature>
<evidence type="ECO:0000256" key="8">
    <source>
        <dbReference type="ARBA" id="ARBA00022801"/>
    </source>
</evidence>
<keyword evidence="4" id="KW-1003">Cell membrane</keyword>
<dbReference type="AlphaFoldDB" id="A0A8C4TEV9"/>
<dbReference type="EC" id="3.2.1.35" evidence="21"/>
<keyword evidence="10 20" id="KW-1015">Disulfide bond</keyword>